<gene>
    <name evidence="3" type="ORF">HHK36_023723</name>
</gene>
<keyword evidence="4" id="KW-1185">Reference proteome</keyword>
<accession>A0A834YRN3</accession>
<comment type="caution">
    <text evidence="3">The sequence shown here is derived from an EMBL/GenBank/DDBJ whole genome shotgun (WGS) entry which is preliminary data.</text>
</comment>
<dbReference type="Proteomes" id="UP000655225">
    <property type="component" value="Unassembled WGS sequence"/>
</dbReference>
<evidence type="ECO:0000313" key="4">
    <source>
        <dbReference type="Proteomes" id="UP000655225"/>
    </source>
</evidence>
<dbReference type="Pfam" id="PF16588">
    <property type="entry name" value="zf-C2H2_10"/>
    <property type="match status" value="1"/>
</dbReference>
<dbReference type="InterPro" id="IPR006566">
    <property type="entry name" value="FBD"/>
</dbReference>
<name>A0A834YRN3_TETSI</name>
<reference evidence="3 4" key="1">
    <citation type="submission" date="2020-04" db="EMBL/GenBank/DDBJ databases">
        <title>Plant Genome Project.</title>
        <authorList>
            <person name="Zhang R.-G."/>
        </authorList>
    </citation>
    <scope>NUCLEOTIDE SEQUENCE [LARGE SCALE GENOMIC DNA]</scope>
    <source>
        <strain evidence="3">YNK0</strain>
        <tissue evidence="3">Leaf</tissue>
    </source>
</reference>
<dbReference type="Pfam" id="PF14244">
    <property type="entry name" value="Retrotran_gag_3"/>
    <property type="match status" value="1"/>
</dbReference>
<evidence type="ECO:0000256" key="1">
    <source>
        <dbReference type="SAM" id="MobiDB-lite"/>
    </source>
</evidence>
<organism evidence="3 4">
    <name type="scientific">Tetracentron sinense</name>
    <name type="common">Spur-leaf</name>
    <dbReference type="NCBI Taxonomy" id="13715"/>
    <lineage>
        <taxon>Eukaryota</taxon>
        <taxon>Viridiplantae</taxon>
        <taxon>Streptophyta</taxon>
        <taxon>Embryophyta</taxon>
        <taxon>Tracheophyta</taxon>
        <taxon>Spermatophyta</taxon>
        <taxon>Magnoliopsida</taxon>
        <taxon>Trochodendrales</taxon>
        <taxon>Trochodendraceae</taxon>
        <taxon>Tetracentron</taxon>
    </lineage>
</organism>
<sequence length="651" mass="73475">MKLIKRGDIDSAFGKLRYWYPQVVQHFEGGFQAYMESLVAVAKAKEGIKNTQMLKFALEFDGLHCDGDKDGAPSSLKSTSGLEIETTLNNPFYLPHSDNPGTILVSHPLNGDNYPTWSRAMHTALTAKNKFGFVDGSFLKPKDSSSSLASWERCNSMVLSWLCNAMMKDISDSVSYANTAHEVWTDLCDRFSQSNAPRIFQLKNLIATHLQEQQSVASFFTKLKQYWDELGSLMPIASCSCGASKSLAAHQQKETLMQFFMGLNASYGLIRSQILLLDPLPSVAKAYSLVLQEQRQRELHIVPTTNDITALATQRPTETRVSQRKNMQCDYCKKIGHTRAQCYRLIGYPKGTSRPRTNPGSNSGSQHFPTMDSTPLAAAVSPSFTPEQHQQLLSLLTLGSPSLEDDYDIYDSTTSESVLEISAPNLQSLAILGYWGRRCRLINLQCLVHATLDFELVTDDGYSHLELDFEELDSILRELLEKLHHVKDLTIGTWCIQILSTRELEILPSSPSKRKCLILDTYLKTRNLPGIASLLRSSPDLETLVVNMDFPNSTKDFDGENYWKSTKPIFQCLSHNLKTVMIVGFVARHSEMDLVQFLLKHAMVLEKMVIYSERLPEFKWKKRFMPEQLLEFTQKKLSFPKASPDAVILFS</sequence>
<evidence type="ECO:0000259" key="2">
    <source>
        <dbReference type="SMART" id="SM00579"/>
    </source>
</evidence>
<dbReference type="SMART" id="SM00579">
    <property type="entry name" value="FBD"/>
    <property type="match status" value="1"/>
</dbReference>
<protein>
    <recommendedName>
        <fullName evidence="2">FBD domain-containing protein</fullName>
    </recommendedName>
</protein>
<dbReference type="Pfam" id="PF08387">
    <property type="entry name" value="FBD"/>
    <property type="match status" value="1"/>
</dbReference>
<dbReference type="OrthoDB" id="413361at2759"/>
<dbReference type="EMBL" id="JABCRI010000017">
    <property type="protein sequence ID" value="KAF8391418.1"/>
    <property type="molecule type" value="Genomic_DNA"/>
</dbReference>
<dbReference type="PANTHER" id="PTHR37610">
    <property type="entry name" value="CCHC-TYPE DOMAIN-CONTAINING PROTEIN"/>
    <property type="match status" value="1"/>
</dbReference>
<feature type="domain" description="FBD" evidence="2">
    <location>
        <begin position="571"/>
        <end position="651"/>
    </location>
</feature>
<feature type="region of interest" description="Disordered" evidence="1">
    <location>
        <begin position="349"/>
        <end position="378"/>
    </location>
</feature>
<dbReference type="PANTHER" id="PTHR37610:SF97">
    <property type="entry name" value="RETROTRANSPOSON GAG DOMAIN-CONTAINING PROTEIN"/>
    <property type="match status" value="1"/>
</dbReference>
<proteinExistence type="predicted"/>
<dbReference type="InterPro" id="IPR029472">
    <property type="entry name" value="Copia-like_N"/>
</dbReference>
<feature type="compositionally biased region" description="Polar residues" evidence="1">
    <location>
        <begin position="354"/>
        <end position="373"/>
    </location>
</feature>
<dbReference type="AlphaFoldDB" id="A0A834YRN3"/>
<evidence type="ECO:0000313" key="3">
    <source>
        <dbReference type="EMBL" id="KAF8391418.1"/>
    </source>
</evidence>